<dbReference type="Pfam" id="PF09393">
    <property type="entry name" value="DUF2001"/>
    <property type="match status" value="1"/>
</dbReference>
<protein>
    <submittedName>
        <fullName evidence="1">Tail tube protein</fullName>
    </submittedName>
</protein>
<dbReference type="InterPro" id="IPR038628">
    <property type="entry name" value="XkdM-like_sf"/>
</dbReference>
<proteinExistence type="predicted"/>
<sequence length="147" mass="16474">MSNLQANRTLSGSFAEVWVDGARIAELSQLTLTVKVQREKVQFGMDVDSKITGYAGEGTMTLKQVYTRFYEVLEQAKRGLDKRCTITTALKDPDAADGGEERYSIDNVAFTELPFMNYKMGEVNQQKLPFTFRPSDLVCLDSIRAAD</sequence>
<reference evidence="1" key="1">
    <citation type="journal article" date="2021" name="Proc. Natl. Acad. Sci. U.S.A.">
        <title>A Catalog of Tens of Thousands of Viruses from Human Metagenomes Reveals Hidden Associations with Chronic Diseases.</title>
        <authorList>
            <person name="Tisza M.J."/>
            <person name="Buck C.B."/>
        </authorList>
    </citation>
    <scope>NUCLEOTIDE SEQUENCE</scope>
    <source>
        <strain evidence="1">CtUX613</strain>
    </source>
</reference>
<dbReference type="EMBL" id="BK015114">
    <property type="protein sequence ID" value="DAD91455.1"/>
    <property type="molecule type" value="Genomic_DNA"/>
</dbReference>
<dbReference type="SUPFAM" id="SSF69279">
    <property type="entry name" value="Phage tail proteins"/>
    <property type="match status" value="1"/>
</dbReference>
<organism evidence="1">
    <name type="scientific">Myoviridae sp. ctUX613</name>
    <dbReference type="NCBI Taxonomy" id="2826660"/>
    <lineage>
        <taxon>Viruses</taxon>
        <taxon>Duplodnaviria</taxon>
        <taxon>Heunggongvirae</taxon>
        <taxon>Uroviricota</taxon>
        <taxon>Caudoviricetes</taxon>
    </lineage>
</organism>
<accession>A0A8S5NAN2</accession>
<dbReference type="InterPro" id="IPR018989">
    <property type="entry name" value="DUF2001"/>
</dbReference>
<evidence type="ECO:0000313" key="1">
    <source>
        <dbReference type="EMBL" id="DAD91455.1"/>
    </source>
</evidence>
<dbReference type="Gene3D" id="2.30.110.40">
    <property type="entry name" value="Phage tail tube protein"/>
    <property type="match status" value="1"/>
</dbReference>
<name>A0A8S5NAN2_9CAUD</name>